<keyword evidence="2" id="KW-0812">Transmembrane</keyword>
<proteinExistence type="predicted"/>
<name>A0A7R9IRP5_9NEOP</name>
<keyword evidence="2" id="KW-0472">Membrane</keyword>
<dbReference type="AlphaFoldDB" id="A0A7R9IRP5"/>
<feature type="transmembrane region" description="Helical" evidence="2">
    <location>
        <begin position="29"/>
        <end position="52"/>
    </location>
</feature>
<gene>
    <name evidence="3" type="ORF">TTEB3V08_LOCUS11082</name>
</gene>
<evidence type="ECO:0000256" key="2">
    <source>
        <dbReference type="SAM" id="Phobius"/>
    </source>
</evidence>
<accession>A0A7R9IRP5</accession>
<reference evidence="3" key="1">
    <citation type="submission" date="2020-11" db="EMBL/GenBank/DDBJ databases">
        <authorList>
            <person name="Tran Van P."/>
        </authorList>
    </citation>
    <scope>NUCLEOTIDE SEQUENCE</scope>
</reference>
<protein>
    <submittedName>
        <fullName evidence="3">Uncharacterized protein</fullName>
    </submittedName>
</protein>
<keyword evidence="2" id="KW-1133">Transmembrane helix</keyword>
<dbReference type="EMBL" id="OE007476">
    <property type="protein sequence ID" value="CAD7463196.1"/>
    <property type="molecule type" value="Genomic_DNA"/>
</dbReference>
<evidence type="ECO:0000313" key="3">
    <source>
        <dbReference type="EMBL" id="CAD7463196.1"/>
    </source>
</evidence>
<sequence>MNIDISRDATCHAQLYWKLPTTNSGGETALVAFTMFRLVLVWVVPCCVYCFLQVIPYHCGDLDDDNDSSENEGLALQICVYFNDFRQRPKYHQHNVRKIPAPSGRNAKRLSRGQKASRSERSIRPSQPPPPPPLVKSGSEQSLKSRRQLANLLYLQVSAEKLPAMVNTRINQAVSSCLIFFCDNEVRFRIPDGFLRSGSVRGVLAPPRGLRPARAPQSPATFSPSLSSSVMRTRPCTPYCLHSICFMRQHDN</sequence>
<evidence type="ECO:0000256" key="1">
    <source>
        <dbReference type="SAM" id="MobiDB-lite"/>
    </source>
</evidence>
<organism evidence="3">
    <name type="scientific">Timema tahoe</name>
    <dbReference type="NCBI Taxonomy" id="61484"/>
    <lineage>
        <taxon>Eukaryota</taxon>
        <taxon>Metazoa</taxon>
        <taxon>Ecdysozoa</taxon>
        <taxon>Arthropoda</taxon>
        <taxon>Hexapoda</taxon>
        <taxon>Insecta</taxon>
        <taxon>Pterygota</taxon>
        <taxon>Neoptera</taxon>
        <taxon>Polyneoptera</taxon>
        <taxon>Phasmatodea</taxon>
        <taxon>Timematodea</taxon>
        <taxon>Timematoidea</taxon>
        <taxon>Timematidae</taxon>
        <taxon>Timema</taxon>
    </lineage>
</organism>
<feature type="region of interest" description="Disordered" evidence="1">
    <location>
        <begin position="93"/>
        <end position="141"/>
    </location>
</feature>